<dbReference type="EMBL" id="JABVXQ010000015">
    <property type="protein sequence ID" value="KAF6075438.1"/>
    <property type="molecule type" value="Genomic_DNA"/>
</dbReference>
<dbReference type="AlphaFoldDB" id="A0A833Y9V9"/>
<dbReference type="GO" id="GO:0008092">
    <property type="term" value="F:cytoskeletal protein binding"/>
    <property type="evidence" value="ECO:0007669"/>
    <property type="project" value="TreeGrafter"/>
</dbReference>
<proteinExistence type="predicted"/>
<dbReference type="InterPro" id="IPR033602">
    <property type="entry name" value="CIMAP3"/>
</dbReference>
<name>A0A833Y9V9_9CHIR</name>
<feature type="region of interest" description="Disordered" evidence="1">
    <location>
        <begin position="1"/>
        <end position="44"/>
    </location>
</feature>
<dbReference type="PANTHER" id="PTHR31508">
    <property type="entry name" value="PROTEIN PITCHFORK"/>
    <property type="match status" value="1"/>
</dbReference>
<evidence type="ECO:0000256" key="1">
    <source>
        <dbReference type="SAM" id="MobiDB-lite"/>
    </source>
</evidence>
<organism evidence="2 3">
    <name type="scientific">Phyllostomus discolor</name>
    <name type="common">pale spear-nosed bat</name>
    <dbReference type="NCBI Taxonomy" id="89673"/>
    <lineage>
        <taxon>Eukaryota</taxon>
        <taxon>Metazoa</taxon>
        <taxon>Chordata</taxon>
        <taxon>Craniata</taxon>
        <taxon>Vertebrata</taxon>
        <taxon>Euteleostomi</taxon>
        <taxon>Mammalia</taxon>
        <taxon>Eutheria</taxon>
        <taxon>Laurasiatheria</taxon>
        <taxon>Chiroptera</taxon>
        <taxon>Yangochiroptera</taxon>
        <taxon>Phyllostomidae</taxon>
        <taxon>Phyllostominae</taxon>
        <taxon>Phyllostomus</taxon>
    </lineage>
</organism>
<evidence type="ECO:0000313" key="2">
    <source>
        <dbReference type="EMBL" id="KAF6075438.1"/>
    </source>
</evidence>
<comment type="caution">
    <text evidence="2">The sequence shown here is derived from an EMBL/GenBank/DDBJ whole genome shotgun (WGS) entry which is preliminary data.</text>
</comment>
<accession>A0A833Y9V9</accession>
<dbReference type="Proteomes" id="UP000664940">
    <property type="component" value="Unassembled WGS sequence"/>
</dbReference>
<protein>
    <submittedName>
        <fullName evidence="2">Primary cilia formation</fullName>
    </submittedName>
</protein>
<dbReference type="PANTHER" id="PTHR31508:SF2">
    <property type="entry name" value="PROTEIN PITCHFORK"/>
    <property type="match status" value="1"/>
</dbReference>
<gene>
    <name evidence="2" type="ORF">HJG60_014948</name>
</gene>
<evidence type="ECO:0000313" key="3">
    <source>
        <dbReference type="Proteomes" id="UP000664940"/>
    </source>
</evidence>
<reference evidence="2 3" key="1">
    <citation type="journal article" date="2020" name="Nature">
        <title>Six reference-quality genomes reveal evolution of bat adaptations.</title>
        <authorList>
            <person name="Jebb D."/>
            <person name="Huang Z."/>
            <person name="Pippel M."/>
            <person name="Hughes G.M."/>
            <person name="Lavrichenko K."/>
            <person name="Devanna P."/>
            <person name="Winkler S."/>
            <person name="Jermiin L.S."/>
            <person name="Skirmuntt E.C."/>
            <person name="Katzourakis A."/>
            <person name="Burkitt-Gray L."/>
            <person name="Ray D.A."/>
            <person name="Sullivan K.A.M."/>
            <person name="Roscito J.G."/>
            <person name="Kirilenko B.M."/>
            <person name="Davalos L.M."/>
            <person name="Corthals A.P."/>
            <person name="Power M.L."/>
            <person name="Jones G."/>
            <person name="Ransome R.D."/>
            <person name="Dechmann D.K.N."/>
            <person name="Locatelli A.G."/>
            <person name="Puechmaille S.J."/>
            <person name="Fedrigo O."/>
            <person name="Jarvis E.D."/>
            <person name="Hiller M."/>
            <person name="Vernes S.C."/>
            <person name="Myers E.W."/>
            <person name="Teeling E.C."/>
        </authorList>
    </citation>
    <scope>NUCLEOTIDE SEQUENCE [LARGE SCALE GENOMIC DNA]</scope>
    <source>
        <strain evidence="2">Bat1K_MPI-CBG_1</strain>
    </source>
</reference>
<dbReference type="GO" id="GO:0031344">
    <property type="term" value="P:regulation of cell projection organization"/>
    <property type="evidence" value="ECO:0007669"/>
    <property type="project" value="TreeGrafter"/>
</dbReference>
<sequence>MTGYTTSLRSRPAEKDILWEPEQPRGLSRSTRPGTYNPEIRPPPKVTWPMKFGSPDWAQVPCLQKRTLKAELPTDKDFRRHRNRLAYLRLFYN</sequence>